<dbReference type="EMBL" id="JBFMKM010000008">
    <property type="protein sequence ID" value="KAL1304641.1"/>
    <property type="molecule type" value="Genomic_DNA"/>
</dbReference>
<name>A0ABR3PFV1_9PEZI</name>
<evidence type="ECO:0000256" key="1">
    <source>
        <dbReference type="ARBA" id="ARBA00004651"/>
    </source>
</evidence>
<dbReference type="SUPFAM" id="SSF144083">
    <property type="entry name" value="Magnesium transport protein CorA, transmembrane region"/>
    <property type="match status" value="1"/>
</dbReference>
<dbReference type="InterPro" id="IPR002523">
    <property type="entry name" value="MgTranspt_CorA/ZnTranspt_ZntB"/>
</dbReference>
<dbReference type="Proteomes" id="UP001562354">
    <property type="component" value="Unassembled WGS sequence"/>
</dbReference>
<feature type="transmembrane region" description="Helical" evidence="6">
    <location>
        <begin position="379"/>
        <end position="404"/>
    </location>
</feature>
<evidence type="ECO:0000313" key="7">
    <source>
        <dbReference type="EMBL" id="KAL1304641.1"/>
    </source>
</evidence>
<evidence type="ECO:0000256" key="4">
    <source>
        <dbReference type="ARBA" id="ARBA00023136"/>
    </source>
</evidence>
<evidence type="ECO:0000256" key="3">
    <source>
        <dbReference type="ARBA" id="ARBA00022989"/>
    </source>
</evidence>
<feature type="region of interest" description="Disordered" evidence="5">
    <location>
        <begin position="1"/>
        <end position="22"/>
    </location>
</feature>
<evidence type="ECO:0000256" key="2">
    <source>
        <dbReference type="ARBA" id="ARBA00022692"/>
    </source>
</evidence>
<sequence length="488" mass="57265">MTDSIRPARRRRSRHRKSAAPRHVPLEIRVSNRQAKGSYMYIRVTSEADGERFLRMVDDSIRTNPRDPVVININGYQPWLQGVLRAAINDRWSELPDLNRELQFADTVKFPEKANKRSKGDLPWSFVVDEMNIPKVYYWSFGETPPGYQYTSNVDNYRFRVAVWTCAREAYRLADRVPVTIIFTQPTEPGEFVSRNLLFPHLLAEDDFAWPRTDEEGVSWIFLQLYWLLTDWQNIVREIERGIEEAEINSRGRKTPVKLRTREMHKQVDRIFELKEYLRFHERCFKKLLRLRASNPRSIDGEEDPIWDEMADTIEDLDQWDYYMDSLKERFNNLIELEFNIENANQSDYSRFLSIIAALYLPISFLASIFGITTLTVPAIVYLWIAIPLLVVSLIGILLVPWVMNRFHRIYYPLEEINLQLPRQSFTMLGEELPDSADNPSDVLAETRGRDLSRIRDAASDMSPPRSSSRPRVKPPTKRGQSRDDEKV</sequence>
<dbReference type="InterPro" id="IPR045863">
    <property type="entry name" value="CorA_TM1_TM2"/>
</dbReference>
<dbReference type="PANTHER" id="PTHR46494:SF1">
    <property type="entry name" value="CORA FAMILY METAL ION TRANSPORTER (EUROFUNG)"/>
    <property type="match status" value="1"/>
</dbReference>
<dbReference type="Pfam" id="PF01544">
    <property type="entry name" value="CorA"/>
    <property type="match status" value="1"/>
</dbReference>
<feature type="compositionally biased region" description="Basic residues" evidence="5">
    <location>
        <begin position="7"/>
        <end position="20"/>
    </location>
</feature>
<dbReference type="PANTHER" id="PTHR46494">
    <property type="entry name" value="CORA FAMILY METAL ION TRANSPORTER (EUROFUNG)"/>
    <property type="match status" value="1"/>
</dbReference>
<dbReference type="RefSeq" id="XP_069200916.1">
    <property type="nucleotide sequence ID" value="XM_069348098.1"/>
</dbReference>
<keyword evidence="2 6" id="KW-0812">Transmembrane</keyword>
<keyword evidence="8" id="KW-1185">Reference proteome</keyword>
<dbReference type="Gene3D" id="1.20.58.340">
    <property type="entry name" value="Magnesium transport protein CorA, transmembrane region"/>
    <property type="match status" value="1"/>
</dbReference>
<organism evidence="7 8">
    <name type="scientific">Neodothiora populina</name>
    <dbReference type="NCBI Taxonomy" id="2781224"/>
    <lineage>
        <taxon>Eukaryota</taxon>
        <taxon>Fungi</taxon>
        <taxon>Dikarya</taxon>
        <taxon>Ascomycota</taxon>
        <taxon>Pezizomycotina</taxon>
        <taxon>Dothideomycetes</taxon>
        <taxon>Dothideomycetidae</taxon>
        <taxon>Dothideales</taxon>
        <taxon>Dothioraceae</taxon>
        <taxon>Neodothiora</taxon>
    </lineage>
</organism>
<comment type="subcellular location">
    <subcellularLocation>
        <location evidence="1">Cell membrane</location>
        <topology evidence="1">Multi-pass membrane protein</topology>
    </subcellularLocation>
</comment>
<dbReference type="GeneID" id="95977306"/>
<keyword evidence="4 6" id="KW-0472">Membrane</keyword>
<gene>
    <name evidence="7" type="ORF">AAFC00_003605</name>
</gene>
<feature type="region of interest" description="Disordered" evidence="5">
    <location>
        <begin position="432"/>
        <end position="488"/>
    </location>
</feature>
<reference evidence="7 8" key="1">
    <citation type="submission" date="2024-07" db="EMBL/GenBank/DDBJ databases">
        <title>Draft sequence of the Neodothiora populina.</title>
        <authorList>
            <person name="Drown D.D."/>
            <person name="Schuette U.S."/>
            <person name="Buechlein A.B."/>
            <person name="Rusch D.R."/>
            <person name="Winton L.W."/>
            <person name="Adams G.A."/>
        </authorList>
    </citation>
    <scope>NUCLEOTIDE SEQUENCE [LARGE SCALE GENOMIC DNA]</scope>
    <source>
        <strain evidence="7 8">CPC 39397</strain>
    </source>
</reference>
<evidence type="ECO:0000256" key="5">
    <source>
        <dbReference type="SAM" id="MobiDB-lite"/>
    </source>
</evidence>
<proteinExistence type="predicted"/>
<keyword evidence="3 6" id="KW-1133">Transmembrane helix</keyword>
<comment type="caution">
    <text evidence="7">The sequence shown here is derived from an EMBL/GenBank/DDBJ whole genome shotgun (WGS) entry which is preliminary data.</text>
</comment>
<accession>A0ABR3PFV1</accession>
<feature type="compositionally biased region" description="Basic and acidic residues" evidence="5">
    <location>
        <begin position="445"/>
        <end position="459"/>
    </location>
</feature>
<evidence type="ECO:0000256" key="6">
    <source>
        <dbReference type="SAM" id="Phobius"/>
    </source>
</evidence>
<feature type="transmembrane region" description="Helical" evidence="6">
    <location>
        <begin position="352"/>
        <end position="373"/>
    </location>
</feature>
<protein>
    <submittedName>
        <fullName evidence="7">Uncharacterized protein</fullName>
    </submittedName>
</protein>
<evidence type="ECO:0000313" key="8">
    <source>
        <dbReference type="Proteomes" id="UP001562354"/>
    </source>
</evidence>